<dbReference type="InterPro" id="IPR000835">
    <property type="entry name" value="HTH_MarR-typ"/>
</dbReference>
<protein>
    <submittedName>
        <fullName evidence="2">MarR family transcriptional regulator</fullName>
    </submittedName>
</protein>
<dbReference type="Pfam" id="PF12802">
    <property type="entry name" value="MarR_2"/>
    <property type="match status" value="1"/>
</dbReference>
<name>A0A7G6U0W2_9BRAD</name>
<dbReference type="Gene3D" id="1.10.10.10">
    <property type="entry name" value="Winged helix-like DNA-binding domain superfamily/Winged helix DNA-binding domain"/>
    <property type="match status" value="1"/>
</dbReference>
<sequence>MLISMTTDSIDEIIAGWSRRRPDLDAGHLDVVGRIVRLSVHMRSAIEPALEEQGFNWELFDLLLTIYRREADSSIGVRPTDLYAECLLSSGGLTARLRRAEQDGFIVRRQDPEDGRGARITLTAKGRNSVDKAIAQHFKLSRSVDEVLTANERQTLTRLLRKLLISVEKPGL</sequence>
<dbReference type="PANTHER" id="PTHR33164:SF104">
    <property type="entry name" value="TRANSCRIPTIONAL REGULATORY PROTEIN"/>
    <property type="match status" value="1"/>
</dbReference>
<dbReference type="InterPro" id="IPR036388">
    <property type="entry name" value="WH-like_DNA-bd_sf"/>
</dbReference>
<gene>
    <name evidence="2" type="ORF">HB776_16410</name>
</gene>
<dbReference type="Proteomes" id="UP000515291">
    <property type="component" value="Chromosome"/>
</dbReference>
<dbReference type="SUPFAM" id="SSF46785">
    <property type="entry name" value="Winged helix' DNA-binding domain"/>
    <property type="match status" value="1"/>
</dbReference>
<dbReference type="PROSITE" id="PS50995">
    <property type="entry name" value="HTH_MARR_2"/>
    <property type="match status" value="1"/>
</dbReference>
<evidence type="ECO:0000259" key="1">
    <source>
        <dbReference type="PROSITE" id="PS50995"/>
    </source>
</evidence>
<dbReference type="SMART" id="SM00347">
    <property type="entry name" value="HTH_MARR"/>
    <property type="match status" value="1"/>
</dbReference>
<dbReference type="InterPro" id="IPR039422">
    <property type="entry name" value="MarR/SlyA-like"/>
</dbReference>
<organism evidence="2 3">
    <name type="scientific">Tardiphaga robiniae</name>
    <dbReference type="NCBI Taxonomy" id="943830"/>
    <lineage>
        <taxon>Bacteria</taxon>
        <taxon>Pseudomonadati</taxon>
        <taxon>Pseudomonadota</taxon>
        <taxon>Alphaproteobacteria</taxon>
        <taxon>Hyphomicrobiales</taxon>
        <taxon>Nitrobacteraceae</taxon>
        <taxon>Tardiphaga</taxon>
    </lineage>
</organism>
<dbReference type="GO" id="GO:0006950">
    <property type="term" value="P:response to stress"/>
    <property type="evidence" value="ECO:0007669"/>
    <property type="project" value="TreeGrafter"/>
</dbReference>
<accession>A0A7G6U0W2</accession>
<proteinExistence type="predicted"/>
<dbReference type="InterPro" id="IPR036390">
    <property type="entry name" value="WH_DNA-bd_sf"/>
</dbReference>
<dbReference type="PRINTS" id="PR00598">
    <property type="entry name" value="HTHMARR"/>
</dbReference>
<dbReference type="RefSeq" id="WP_184511574.1">
    <property type="nucleotide sequence ID" value="NZ_CP050292.1"/>
</dbReference>
<feature type="domain" description="HTH marR-type" evidence="1">
    <location>
        <begin position="28"/>
        <end position="165"/>
    </location>
</feature>
<dbReference type="AlphaFoldDB" id="A0A7G6U0W2"/>
<dbReference type="KEGG" id="trb:HB776_16410"/>
<dbReference type="EMBL" id="CP050292">
    <property type="protein sequence ID" value="QND72644.1"/>
    <property type="molecule type" value="Genomic_DNA"/>
</dbReference>
<evidence type="ECO:0000313" key="2">
    <source>
        <dbReference type="EMBL" id="QND72644.1"/>
    </source>
</evidence>
<reference evidence="3" key="1">
    <citation type="journal article" date="2020" name="Mol. Plant Microbe">
        <title>Rhizobial microsymbionts of the narrowly endemic Oxytropis species growing in Kamchatka are characterized by significant genetic diversity and possess a set of genes that are associated with T3SS and T6SS secretion systems and can affect the development of symbiosis.</title>
        <authorList>
            <person name="Safronova V."/>
            <person name="Guro P."/>
            <person name="Sazanova A."/>
            <person name="Kuznetsova I."/>
            <person name="Belimov A."/>
            <person name="Yakubov V."/>
            <person name="Chirak E."/>
            <person name="Afonin A."/>
            <person name="Gogolev Y."/>
            <person name="Andronov E."/>
            <person name="Tikhonovich I."/>
        </authorList>
    </citation>
    <scope>NUCLEOTIDE SEQUENCE [LARGE SCALE GENOMIC DNA]</scope>
    <source>
        <strain evidence="3">581</strain>
    </source>
</reference>
<dbReference type="PANTHER" id="PTHR33164">
    <property type="entry name" value="TRANSCRIPTIONAL REGULATOR, MARR FAMILY"/>
    <property type="match status" value="1"/>
</dbReference>
<evidence type="ECO:0000313" key="3">
    <source>
        <dbReference type="Proteomes" id="UP000515291"/>
    </source>
</evidence>
<dbReference type="GO" id="GO:0003700">
    <property type="term" value="F:DNA-binding transcription factor activity"/>
    <property type="evidence" value="ECO:0007669"/>
    <property type="project" value="InterPro"/>
</dbReference>